<evidence type="ECO:0000313" key="4">
    <source>
        <dbReference type="Proteomes" id="UP000694580"/>
    </source>
</evidence>
<dbReference type="Ensembl" id="ENSDCDT00010035543.1">
    <property type="protein sequence ID" value="ENSDCDP00010028768.1"/>
    <property type="gene ID" value="ENSDCDG00010018161.1"/>
</dbReference>
<dbReference type="PANTHER" id="PTHR35353">
    <property type="entry name" value="OSTEOCRIN"/>
    <property type="match status" value="1"/>
</dbReference>
<feature type="transmembrane region" description="Helical" evidence="2">
    <location>
        <begin position="17"/>
        <end position="42"/>
    </location>
</feature>
<sequence length="160" mass="17821">MFASTCYTTTAHCIRHLLTFILCIVQMLGCGCVLLSCLLTLTPFHHSVYSLRLNQESPEFIDSGPLQQTGSPGRPTEPKSLDGITSKWQLMDQLAHLENDVIETKRKRSSSVSNTPLDRLSISSMDIKGSKQRKVSELPRRRVSIPIDRIGVGRLPNSRG</sequence>
<keyword evidence="2" id="KW-0812">Transmembrane</keyword>
<evidence type="ECO:0008006" key="5">
    <source>
        <dbReference type="Google" id="ProtNLM"/>
    </source>
</evidence>
<accession>A0AAY4C6S0</accession>
<reference evidence="3 4" key="1">
    <citation type="submission" date="2020-06" db="EMBL/GenBank/DDBJ databases">
        <authorList>
            <consortium name="Wellcome Sanger Institute Data Sharing"/>
        </authorList>
    </citation>
    <scope>NUCLEOTIDE SEQUENCE [LARGE SCALE GENOMIC DNA]</scope>
</reference>
<dbReference type="GO" id="GO:0005102">
    <property type="term" value="F:signaling receptor binding"/>
    <property type="evidence" value="ECO:0007669"/>
    <property type="project" value="TreeGrafter"/>
</dbReference>
<reference evidence="3" key="2">
    <citation type="submission" date="2025-08" db="UniProtKB">
        <authorList>
            <consortium name="Ensembl"/>
        </authorList>
    </citation>
    <scope>IDENTIFICATION</scope>
</reference>
<gene>
    <name evidence="3" type="primary">OSTN</name>
</gene>
<dbReference type="Proteomes" id="UP000694580">
    <property type="component" value="Chromosome 19"/>
</dbReference>
<feature type="region of interest" description="Disordered" evidence="1">
    <location>
        <begin position="60"/>
        <end position="82"/>
    </location>
</feature>
<dbReference type="Pfam" id="PF11037">
    <property type="entry name" value="Musclin"/>
    <property type="match status" value="1"/>
</dbReference>
<proteinExistence type="predicted"/>
<dbReference type="GeneTree" id="ENSGT00390000001750"/>
<name>A0AAY4C6S0_9TELE</name>
<keyword evidence="4" id="KW-1185">Reference proteome</keyword>
<evidence type="ECO:0000256" key="2">
    <source>
        <dbReference type="SAM" id="Phobius"/>
    </source>
</evidence>
<protein>
    <recommendedName>
        <fullName evidence="5">Osteocrin</fullName>
    </recommendedName>
</protein>
<evidence type="ECO:0000313" key="3">
    <source>
        <dbReference type="Ensembl" id="ENSDCDP00010028768.1"/>
    </source>
</evidence>
<evidence type="ECO:0000256" key="1">
    <source>
        <dbReference type="SAM" id="MobiDB-lite"/>
    </source>
</evidence>
<dbReference type="PANTHER" id="PTHR35353:SF1">
    <property type="entry name" value="OSTEOCRIN"/>
    <property type="match status" value="1"/>
</dbReference>
<organism evidence="3 4">
    <name type="scientific">Denticeps clupeoides</name>
    <name type="common">denticle herring</name>
    <dbReference type="NCBI Taxonomy" id="299321"/>
    <lineage>
        <taxon>Eukaryota</taxon>
        <taxon>Metazoa</taxon>
        <taxon>Chordata</taxon>
        <taxon>Craniata</taxon>
        <taxon>Vertebrata</taxon>
        <taxon>Euteleostomi</taxon>
        <taxon>Actinopterygii</taxon>
        <taxon>Neopterygii</taxon>
        <taxon>Teleostei</taxon>
        <taxon>Clupei</taxon>
        <taxon>Clupeiformes</taxon>
        <taxon>Denticipitoidei</taxon>
        <taxon>Denticipitidae</taxon>
        <taxon>Denticeps</taxon>
    </lineage>
</organism>
<keyword evidence="2" id="KW-0472">Membrane</keyword>
<dbReference type="AlphaFoldDB" id="A0AAY4C6S0"/>
<reference evidence="3" key="3">
    <citation type="submission" date="2025-09" db="UniProtKB">
        <authorList>
            <consortium name="Ensembl"/>
        </authorList>
    </citation>
    <scope>IDENTIFICATION</scope>
</reference>
<dbReference type="GO" id="GO:0005615">
    <property type="term" value="C:extracellular space"/>
    <property type="evidence" value="ECO:0007669"/>
    <property type="project" value="TreeGrafter"/>
</dbReference>
<keyword evidence="2" id="KW-1133">Transmembrane helix</keyword>
<dbReference type="InterPro" id="IPR021088">
    <property type="entry name" value="Osteocrin"/>
</dbReference>
<dbReference type="GO" id="GO:0009755">
    <property type="term" value="P:hormone-mediated signaling pathway"/>
    <property type="evidence" value="ECO:0007669"/>
    <property type="project" value="TreeGrafter"/>
</dbReference>